<dbReference type="CDD" id="cd07016">
    <property type="entry name" value="S14_ClpP_1"/>
    <property type="match status" value="1"/>
</dbReference>
<dbReference type="SUPFAM" id="SSF52096">
    <property type="entry name" value="ClpP/crotonase"/>
    <property type="match status" value="1"/>
</dbReference>
<accession>A0A7Z2ZVL2</accession>
<dbReference type="AlphaFoldDB" id="A0A7Z2ZVL2"/>
<dbReference type="GO" id="GO:0004176">
    <property type="term" value="F:ATP-dependent peptidase activity"/>
    <property type="evidence" value="ECO:0007669"/>
    <property type="project" value="TreeGrafter"/>
</dbReference>
<dbReference type="GO" id="GO:0009368">
    <property type="term" value="C:endopeptidase Clp complex"/>
    <property type="evidence" value="ECO:0007669"/>
    <property type="project" value="TreeGrafter"/>
</dbReference>
<dbReference type="KEGG" id="mfy:HH212_26235"/>
<dbReference type="PANTHER" id="PTHR10381:SF70">
    <property type="entry name" value="ATP-DEPENDENT CLP PROTEASE PROTEOLYTIC SUBUNIT"/>
    <property type="match status" value="1"/>
</dbReference>
<evidence type="ECO:0000256" key="1">
    <source>
        <dbReference type="ARBA" id="ARBA00022670"/>
    </source>
</evidence>
<dbReference type="Pfam" id="PF00574">
    <property type="entry name" value="CLP_protease"/>
    <property type="match status" value="1"/>
</dbReference>
<evidence type="ECO:0000256" key="2">
    <source>
        <dbReference type="ARBA" id="ARBA00022801"/>
    </source>
</evidence>
<feature type="region of interest" description="Disordered" evidence="4">
    <location>
        <begin position="237"/>
        <end position="270"/>
    </location>
</feature>
<proteinExistence type="predicted"/>
<keyword evidence="2" id="KW-0378">Hydrolase</keyword>
<keyword evidence="6" id="KW-1185">Reference proteome</keyword>
<evidence type="ECO:0000313" key="6">
    <source>
        <dbReference type="Proteomes" id="UP000502415"/>
    </source>
</evidence>
<evidence type="ECO:0000313" key="5">
    <source>
        <dbReference type="EMBL" id="QJE03639.1"/>
    </source>
</evidence>
<dbReference type="NCBIfam" id="NF045542">
    <property type="entry name" value="Clp_rel_HeadMat"/>
    <property type="match status" value="1"/>
</dbReference>
<dbReference type="EMBL" id="CP051685">
    <property type="protein sequence ID" value="QJE03639.1"/>
    <property type="molecule type" value="Genomic_DNA"/>
</dbReference>
<dbReference type="GO" id="GO:0051117">
    <property type="term" value="F:ATPase binding"/>
    <property type="evidence" value="ECO:0007669"/>
    <property type="project" value="TreeGrafter"/>
</dbReference>
<keyword evidence="3" id="KW-0720">Serine protease</keyword>
<dbReference type="Gene3D" id="3.90.226.10">
    <property type="entry name" value="2-enoyl-CoA Hydratase, Chain A, domain 1"/>
    <property type="match status" value="1"/>
</dbReference>
<dbReference type="PANTHER" id="PTHR10381">
    <property type="entry name" value="ATP-DEPENDENT CLP PROTEASE PROTEOLYTIC SUBUNIT"/>
    <property type="match status" value="1"/>
</dbReference>
<dbReference type="Proteomes" id="UP000502415">
    <property type="component" value="Chromosome"/>
</dbReference>
<name>A0A7Z2ZVL2_9BURK</name>
<feature type="compositionally biased region" description="Basic and acidic residues" evidence="4">
    <location>
        <begin position="253"/>
        <end position="266"/>
    </location>
</feature>
<dbReference type="InterPro" id="IPR029045">
    <property type="entry name" value="ClpP/crotonase-like_dom_sf"/>
</dbReference>
<organism evidence="5 6">
    <name type="scientific">Massilia forsythiae</name>
    <dbReference type="NCBI Taxonomy" id="2728020"/>
    <lineage>
        <taxon>Bacteria</taxon>
        <taxon>Pseudomonadati</taxon>
        <taxon>Pseudomonadota</taxon>
        <taxon>Betaproteobacteria</taxon>
        <taxon>Burkholderiales</taxon>
        <taxon>Oxalobacteraceae</taxon>
        <taxon>Telluria group</taxon>
        <taxon>Massilia</taxon>
    </lineage>
</organism>
<evidence type="ECO:0000256" key="4">
    <source>
        <dbReference type="SAM" id="MobiDB-lite"/>
    </source>
</evidence>
<evidence type="ECO:0000256" key="3">
    <source>
        <dbReference type="ARBA" id="ARBA00022825"/>
    </source>
</evidence>
<sequence>MALKPGHVRINAQLADNEAEVRIYGDIGYGWYDEGITGESVSNQIAELDVDTIHVRINSGGGLVFEGLAIYQAFARHAAHIIVHIDSVAASIASVIAMAGDEIRISEGANLMIHKPWSGMWGDADALRKEADVLDQLQAGLINIYEARTGAKRADLEAWVNAETWLLGQAAVDAGFADVVVPAKKKKAAASAMLNYFKNTPRNLLASASGPEIREFEAFLRDGEGLSNAQAKRIAAAMPRVNRDDSPEPPENPLRDGGDPADEKRATASRIAQHIKNLTSTIKE</sequence>
<reference evidence="5 6" key="1">
    <citation type="submission" date="2020-04" db="EMBL/GenBank/DDBJ databases">
        <title>Genome sequencing of novel species.</title>
        <authorList>
            <person name="Heo J."/>
            <person name="Kim S.-J."/>
            <person name="Kim J.-S."/>
            <person name="Hong S.-B."/>
            <person name="Kwon S.-W."/>
        </authorList>
    </citation>
    <scope>NUCLEOTIDE SEQUENCE [LARGE SCALE GENOMIC DNA]</scope>
    <source>
        <strain evidence="5 6">GN2-R2</strain>
    </source>
</reference>
<gene>
    <name evidence="5" type="ORF">HH212_26235</name>
</gene>
<dbReference type="InterPro" id="IPR023562">
    <property type="entry name" value="ClpP/TepA"/>
</dbReference>
<dbReference type="GO" id="GO:0004252">
    <property type="term" value="F:serine-type endopeptidase activity"/>
    <property type="evidence" value="ECO:0007669"/>
    <property type="project" value="TreeGrafter"/>
</dbReference>
<protein>
    <submittedName>
        <fullName evidence="5">Clp protease ClpP</fullName>
    </submittedName>
</protein>
<keyword evidence="1 5" id="KW-0645">Protease</keyword>
<dbReference type="GO" id="GO:0006515">
    <property type="term" value="P:protein quality control for misfolded or incompletely synthesized proteins"/>
    <property type="evidence" value="ECO:0007669"/>
    <property type="project" value="TreeGrafter"/>
</dbReference>